<gene>
    <name evidence="8" type="ORF">S03H2_26504</name>
</gene>
<organism evidence="8">
    <name type="scientific">marine sediment metagenome</name>
    <dbReference type="NCBI Taxonomy" id="412755"/>
    <lineage>
        <taxon>unclassified sequences</taxon>
        <taxon>metagenomes</taxon>
        <taxon>ecological metagenomes</taxon>
    </lineage>
</organism>
<name>X1G2N5_9ZZZZ</name>
<dbReference type="PRINTS" id="PR00789">
    <property type="entry name" value="OSIALOPTASE"/>
</dbReference>
<comment type="caution">
    <text evidence="8">The sequence shown here is derived from an EMBL/GenBank/DDBJ whole genome shotgun (WGS) entry which is preliminary data.</text>
</comment>
<evidence type="ECO:0000259" key="7">
    <source>
        <dbReference type="Pfam" id="PF00814"/>
    </source>
</evidence>
<dbReference type="AlphaFoldDB" id="X1G2N5"/>
<evidence type="ECO:0000256" key="3">
    <source>
        <dbReference type="ARBA" id="ARBA00022694"/>
    </source>
</evidence>
<accession>X1G2N5</accession>
<dbReference type="Gene3D" id="3.30.420.40">
    <property type="match status" value="2"/>
</dbReference>
<dbReference type="Pfam" id="PF00814">
    <property type="entry name" value="TsaD"/>
    <property type="match status" value="1"/>
</dbReference>
<evidence type="ECO:0000256" key="5">
    <source>
        <dbReference type="ARBA" id="ARBA00023315"/>
    </source>
</evidence>
<dbReference type="GO" id="GO:0008033">
    <property type="term" value="P:tRNA processing"/>
    <property type="evidence" value="ECO:0007669"/>
    <property type="project" value="UniProtKB-KW"/>
</dbReference>
<evidence type="ECO:0000313" key="8">
    <source>
        <dbReference type="EMBL" id="GAH51487.1"/>
    </source>
</evidence>
<sequence>LSPLGGEWDEVDAVAVTYGPGLVGSLLAGLSYAKGLSLASGKPLIGINHLEAHVSSALISEECPPQPLVALVVSGGHTILALVEDDGGFELLGGTRDDACGE</sequence>
<keyword evidence="4" id="KW-0479">Metal-binding</keyword>
<keyword evidence="2" id="KW-0808">Transferase</keyword>
<protein>
    <recommendedName>
        <fullName evidence="1">N(6)-L-threonylcarbamoyladenine synthase</fullName>
        <ecNumber evidence="1">2.3.1.234</ecNumber>
    </recommendedName>
</protein>
<dbReference type="InterPro" id="IPR000905">
    <property type="entry name" value="Gcp-like_dom"/>
</dbReference>
<dbReference type="GO" id="GO:0061711">
    <property type="term" value="F:tRNA N(6)-L-threonylcarbamoyladenine synthase activity"/>
    <property type="evidence" value="ECO:0007669"/>
    <property type="project" value="UniProtKB-EC"/>
</dbReference>
<reference evidence="8" key="1">
    <citation type="journal article" date="2014" name="Front. Microbiol.">
        <title>High frequency of phylogenetically diverse reductive dehalogenase-homologous genes in deep subseafloor sedimentary metagenomes.</title>
        <authorList>
            <person name="Kawai M."/>
            <person name="Futagami T."/>
            <person name="Toyoda A."/>
            <person name="Takaki Y."/>
            <person name="Nishi S."/>
            <person name="Hori S."/>
            <person name="Arai W."/>
            <person name="Tsubouchi T."/>
            <person name="Morono Y."/>
            <person name="Uchiyama I."/>
            <person name="Ito T."/>
            <person name="Fujiyama A."/>
            <person name="Inagaki F."/>
            <person name="Takami H."/>
        </authorList>
    </citation>
    <scope>NUCLEOTIDE SEQUENCE</scope>
    <source>
        <strain evidence="8">Expedition CK06-06</strain>
    </source>
</reference>
<dbReference type="InterPro" id="IPR017861">
    <property type="entry name" value="KAE1/TsaD"/>
</dbReference>
<evidence type="ECO:0000256" key="4">
    <source>
        <dbReference type="ARBA" id="ARBA00022723"/>
    </source>
</evidence>
<feature type="domain" description="Gcp-like" evidence="7">
    <location>
        <begin position="7"/>
        <end position="102"/>
    </location>
</feature>
<dbReference type="PANTHER" id="PTHR11735:SF6">
    <property type="entry name" value="TRNA N6-ADENOSINE THREONYLCARBAMOYLTRANSFERASE, MITOCHONDRIAL"/>
    <property type="match status" value="1"/>
</dbReference>
<evidence type="ECO:0000256" key="2">
    <source>
        <dbReference type="ARBA" id="ARBA00022679"/>
    </source>
</evidence>
<feature type="non-terminal residue" evidence="8">
    <location>
        <position position="102"/>
    </location>
</feature>
<dbReference type="PANTHER" id="PTHR11735">
    <property type="entry name" value="TRNA N6-ADENOSINE THREONYLCARBAMOYLTRANSFERASE"/>
    <property type="match status" value="1"/>
</dbReference>
<dbReference type="InterPro" id="IPR043129">
    <property type="entry name" value="ATPase_NBD"/>
</dbReference>
<proteinExistence type="predicted"/>
<dbReference type="GO" id="GO:0046872">
    <property type="term" value="F:metal ion binding"/>
    <property type="evidence" value="ECO:0007669"/>
    <property type="project" value="UniProtKB-KW"/>
</dbReference>
<dbReference type="SUPFAM" id="SSF53067">
    <property type="entry name" value="Actin-like ATPase domain"/>
    <property type="match status" value="1"/>
</dbReference>
<comment type="catalytic activity">
    <reaction evidence="6">
        <text>L-threonylcarbamoyladenylate + adenosine(37) in tRNA = N(6)-L-threonylcarbamoyladenosine(37) in tRNA + AMP + H(+)</text>
        <dbReference type="Rhea" id="RHEA:37059"/>
        <dbReference type="Rhea" id="RHEA-COMP:10162"/>
        <dbReference type="Rhea" id="RHEA-COMP:10163"/>
        <dbReference type="ChEBI" id="CHEBI:15378"/>
        <dbReference type="ChEBI" id="CHEBI:73682"/>
        <dbReference type="ChEBI" id="CHEBI:74411"/>
        <dbReference type="ChEBI" id="CHEBI:74418"/>
        <dbReference type="ChEBI" id="CHEBI:456215"/>
        <dbReference type="EC" id="2.3.1.234"/>
    </reaction>
</comment>
<evidence type="ECO:0000256" key="6">
    <source>
        <dbReference type="ARBA" id="ARBA00048117"/>
    </source>
</evidence>
<dbReference type="EMBL" id="BARU01015401">
    <property type="protein sequence ID" value="GAH51487.1"/>
    <property type="molecule type" value="Genomic_DNA"/>
</dbReference>
<feature type="non-terminal residue" evidence="8">
    <location>
        <position position="1"/>
    </location>
</feature>
<keyword evidence="3" id="KW-0819">tRNA processing</keyword>
<dbReference type="EC" id="2.3.1.234" evidence="1"/>
<evidence type="ECO:0000256" key="1">
    <source>
        <dbReference type="ARBA" id="ARBA00012156"/>
    </source>
</evidence>
<keyword evidence="5" id="KW-0012">Acyltransferase</keyword>